<dbReference type="InterPro" id="IPR025459">
    <property type="entry name" value="DUF4279"/>
</dbReference>
<sequence>MNKTTTVRAEFIVSKEAIFPLSEFTDRLEIKPIRSYNLGDRIKDLDLYRKISCWCVGTLDEESFDINNQLSQLIVILGAKQQVLIDLKKEFEVDYVISITIDIEQKRKPAIYLEPKTIEFLYNIKAEIDIDVSG</sequence>
<dbReference type="Proteomes" id="UP000028549">
    <property type="component" value="Unassembled WGS sequence"/>
</dbReference>
<organism evidence="1 2">
    <name type="scientific">Metabacillus indicus</name>
    <name type="common">Bacillus indicus</name>
    <dbReference type="NCBI Taxonomy" id="246786"/>
    <lineage>
        <taxon>Bacteria</taxon>
        <taxon>Bacillati</taxon>
        <taxon>Bacillota</taxon>
        <taxon>Bacilli</taxon>
        <taxon>Bacillales</taxon>
        <taxon>Bacillaceae</taxon>
        <taxon>Metabacillus</taxon>
    </lineage>
</organism>
<gene>
    <name evidence="1" type="ORF">GS18_0220425</name>
</gene>
<dbReference type="OrthoDB" id="893918at2"/>
<name>A0A084GIQ1_METID</name>
<comment type="caution">
    <text evidence="1">The sequence shown here is derived from an EMBL/GenBank/DDBJ whole genome shotgun (WGS) entry which is preliminary data.</text>
</comment>
<proteinExistence type="predicted"/>
<evidence type="ECO:0000313" key="2">
    <source>
        <dbReference type="Proteomes" id="UP000028549"/>
    </source>
</evidence>
<dbReference type="RefSeq" id="WP_029285386.1">
    <property type="nucleotide sequence ID" value="NZ_JNVC02000024.1"/>
</dbReference>
<protein>
    <recommendedName>
        <fullName evidence="3">DUF4279 domain-containing protein</fullName>
    </recommendedName>
</protein>
<reference evidence="1 2" key="1">
    <citation type="journal article" date="2005" name="Int. J. Syst. Evol. Microbiol.">
        <title>Bacillus cibi sp. nov., isolated from jeotgal, a traditional Korean fermented seafood.</title>
        <authorList>
            <person name="Yoon J.H."/>
            <person name="Lee C.H."/>
            <person name="Oh T.K."/>
        </authorList>
    </citation>
    <scope>NUCLEOTIDE SEQUENCE [LARGE SCALE GENOMIC DNA]</scope>
    <source>
        <strain evidence="1 2">DSM 16189</strain>
    </source>
</reference>
<evidence type="ECO:0000313" key="1">
    <source>
        <dbReference type="EMBL" id="KEZ47213.1"/>
    </source>
</evidence>
<dbReference type="Pfam" id="PF14106">
    <property type="entry name" value="DUF4279"/>
    <property type="match status" value="1"/>
</dbReference>
<keyword evidence="2" id="KW-1185">Reference proteome</keyword>
<dbReference type="AlphaFoldDB" id="A0A084GIQ1"/>
<accession>A0A084GIQ1</accession>
<evidence type="ECO:0008006" key="3">
    <source>
        <dbReference type="Google" id="ProtNLM"/>
    </source>
</evidence>
<dbReference type="EMBL" id="JNVC02000024">
    <property type="protein sequence ID" value="KEZ47213.1"/>
    <property type="molecule type" value="Genomic_DNA"/>
</dbReference>